<feature type="transmembrane region" description="Helical" evidence="1">
    <location>
        <begin position="36"/>
        <end position="57"/>
    </location>
</feature>
<sequence length="136" mass="14819">MNWSRTRILAVLLLVCYLFSLGFIYSTKGGGGLNTYYIIGQVIGLGFSVGLAFTVATELVRNYSSMFRVPVAILVGLVLYLGLLVARWAVVPSTNIDRVLLNNGFAIVGIYAVSVFILELLVRILTSQTSKSGSEY</sequence>
<keyword evidence="1" id="KW-0812">Transmembrane</keyword>
<keyword evidence="3" id="KW-1185">Reference proteome</keyword>
<proteinExistence type="predicted"/>
<accession>A0A1I4I8G1</accession>
<evidence type="ECO:0000256" key="1">
    <source>
        <dbReference type="SAM" id="Phobius"/>
    </source>
</evidence>
<reference evidence="3" key="1">
    <citation type="submission" date="2016-10" db="EMBL/GenBank/DDBJ databases">
        <authorList>
            <person name="Varghese N."/>
            <person name="Submissions S."/>
        </authorList>
    </citation>
    <scope>NUCLEOTIDE SEQUENCE [LARGE SCALE GENOMIC DNA]</scope>
    <source>
        <strain evidence="3">CGMCC 1.7738</strain>
    </source>
</reference>
<protein>
    <submittedName>
        <fullName evidence="2">Uncharacterized protein</fullName>
    </submittedName>
</protein>
<gene>
    <name evidence="2" type="ORF">SAMN04487950_4048</name>
</gene>
<dbReference type="AlphaFoldDB" id="A0A1I4I8G1"/>
<feature type="transmembrane region" description="Helical" evidence="1">
    <location>
        <begin position="103"/>
        <end position="122"/>
    </location>
</feature>
<keyword evidence="1" id="KW-0472">Membrane</keyword>
<dbReference type="EMBL" id="FOTC01000007">
    <property type="protein sequence ID" value="SFL50672.1"/>
    <property type="molecule type" value="Genomic_DNA"/>
</dbReference>
<name>A0A1I4I8G1_9EURY</name>
<feature type="transmembrane region" description="Helical" evidence="1">
    <location>
        <begin position="69"/>
        <end position="91"/>
    </location>
</feature>
<evidence type="ECO:0000313" key="3">
    <source>
        <dbReference type="Proteomes" id="UP000199607"/>
    </source>
</evidence>
<keyword evidence="1" id="KW-1133">Transmembrane helix</keyword>
<evidence type="ECO:0000313" key="2">
    <source>
        <dbReference type="EMBL" id="SFL50672.1"/>
    </source>
</evidence>
<organism evidence="2 3">
    <name type="scientific">Halogranum rubrum</name>
    <dbReference type="NCBI Taxonomy" id="553466"/>
    <lineage>
        <taxon>Archaea</taxon>
        <taxon>Methanobacteriati</taxon>
        <taxon>Methanobacteriota</taxon>
        <taxon>Stenosarchaea group</taxon>
        <taxon>Halobacteria</taxon>
        <taxon>Halobacteriales</taxon>
        <taxon>Haloferacaceae</taxon>
    </lineage>
</organism>
<dbReference type="Proteomes" id="UP000199607">
    <property type="component" value="Unassembled WGS sequence"/>
</dbReference>
<dbReference type="RefSeq" id="WP_089871860.1">
    <property type="nucleotide sequence ID" value="NZ_FOTC01000007.1"/>
</dbReference>